<accession>A0A2S9WSP4</accession>
<dbReference type="PANTHER" id="PTHR30272">
    <property type="entry name" value="3-HYDROXYACYL-[ACYL-CARRIER-PROTEIN] DEHYDRATASE"/>
    <property type="match status" value="1"/>
</dbReference>
<comment type="caution">
    <text evidence="2">The sequence shown here is derived from an EMBL/GenBank/DDBJ whole genome shotgun (WGS) entry which is preliminary data.</text>
</comment>
<dbReference type="SUPFAM" id="SSF54637">
    <property type="entry name" value="Thioesterase/thiol ester dehydrase-isomerase"/>
    <property type="match status" value="1"/>
</dbReference>
<dbReference type="PANTHER" id="PTHR30272:SF1">
    <property type="entry name" value="3-HYDROXYACYL-[ACYL-CARRIER-PROTEIN] DEHYDRATASE"/>
    <property type="match status" value="1"/>
</dbReference>
<evidence type="ECO:0000313" key="2">
    <source>
        <dbReference type="EMBL" id="PRP66469.1"/>
    </source>
</evidence>
<keyword evidence="1" id="KW-0456">Lyase</keyword>
<dbReference type="EMBL" id="MQUC01000003">
    <property type="protein sequence ID" value="PRP66469.1"/>
    <property type="molecule type" value="Genomic_DNA"/>
</dbReference>
<organism evidence="2 3">
    <name type="scientific">Nonlabens agnitus</name>
    <dbReference type="NCBI Taxonomy" id="870484"/>
    <lineage>
        <taxon>Bacteria</taxon>
        <taxon>Pseudomonadati</taxon>
        <taxon>Bacteroidota</taxon>
        <taxon>Flavobacteriia</taxon>
        <taxon>Flavobacteriales</taxon>
        <taxon>Flavobacteriaceae</taxon>
        <taxon>Nonlabens</taxon>
    </lineage>
</organism>
<protein>
    <submittedName>
        <fullName evidence="2">Acyl carrier protein</fullName>
    </submittedName>
</protein>
<dbReference type="RefSeq" id="WP_105982297.1">
    <property type="nucleotide sequence ID" value="NZ_MQUC01000003.1"/>
</dbReference>
<evidence type="ECO:0000256" key="1">
    <source>
        <dbReference type="ARBA" id="ARBA00023239"/>
    </source>
</evidence>
<proteinExistence type="predicted"/>
<dbReference type="Gene3D" id="3.10.129.10">
    <property type="entry name" value="Hotdog Thioesterase"/>
    <property type="match status" value="1"/>
</dbReference>
<dbReference type="InterPro" id="IPR029069">
    <property type="entry name" value="HotDog_dom_sf"/>
</dbReference>
<dbReference type="AlphaFoldDB" id="A0A2S9WSP4"/>
<name>A0A2S9WSP4_9FLAO</name>
<dbReference type="Pfam" id="PF07977">
    <property type="entry name" value="FabA"/>
    <property type="match status" value="1"/>
</dbReference>
<reference evidence="2 3" key="1">
    <citation type="submission" date="2016-11" db="EMBL/GenBank/DDBJ databases">
        <title>Trade-off between light-utilization and light-protection in marine flavobacteria.</title>
        <authorList>
            <person name="Kumagai Y."/>
        </authorList>
    </citation>
    <scope>NUCLEOTIDE SEQUENCE [LARGE SCALE GENOMIC DNA]</scope>
    <source>
        <strain evidence="2 3">JCM 17109</strain>
    </source>
</reference>
<dbReference type="GO" id="GO:0016829">
    <property type="term" value="F:lyase activity"/>
    <property type="evidence" value="ECO:0007669"/>
    <property type="project" value="UniProtKB-KW"/>
</dbReference>
<dbReference type="InterPro" id="IPR013114">
    <property type="entry name" value="FabA_FabZ"/>
</dbReference>
<gene>
    <name evidence="2" type="ORF">BST86_04860</name>
</gene>
<dbReference type="OrthoDB" id="9772788at2"/>
<evidence type="ECO:0000313" key="3">
    <source>
        <dbReference type="Proteomes" id="UP000239532"/>
    </source>
</evidence>
<sequence>MLLSDLEKIVANLPYGDGFKFVDQLLELTDAHVIGIYRFRESEYFYKHHFTNKPVTPGVILQECMAQIGLACLGSYLLKDQPSKPQFVFTEAHVNFLNQVLPGTTVIVSAKKEYFRFNKLKVVVQMLDENEQKIAEGWMSGMILNQPLDSGD</sequence>
<keyword evidence="3" id="KW-1185">Reference proteome</keyword>
<dbReference type="Proteomes" id="UP000239532">
    <property type="component" value="Unassembled WGS sequence"/>
</dbReference>